<dbReference type="InterPro" id="IPR039968">
    <property type="entry name" value="BcerS-like"/>
</dbReference>
<evidence type="ECO:0000313" key="1">
    <source>
        <dbReference type="EMBL" id="MPM59498.1"/>
    </source>
</evidence>
<dbReference type="PANTHER" id="PTHR41368">
    <property type="entry name" value="PROTEIN YGHO"/>
    <property type="match status" value="1"/>
</dbReference>
<name>A0A645B355_9ZZZZ</name>
<gene>
    <name evidence="1" type="ORF">SDC9_106342</name>
</gene>
<reference evidence="1" key="1">
    <citation type="submission" date="2019-08" db="EMBL/GenBank/DDBJ databases">
        <authorList>
            <person name="Kucharzyk K."/>
            <person name="Murdoch R.W."/>
            <person name="Higgins S."/>
            <person name="Loffler F."/>
        </authorList>
    </citation>
    <scope>NUCLEOTIDE SEQUENCE</scope>
</reference>
<dbReference type="AlphaFoldDB" id="A0A645B355"/>
<dbReference type="EMBL" id="VSSQ01017323">
    <property type="protein sequence ID" value="MPM59498.1"/>
    <property type="molecule type" value="Genomic_DNA"/>
</dbReference>
<dbReference type="SUPFAM" id="SSF55729">
    <property type="entry name" value="Acyl-CoA N-acyltransferases (Nat)"/>
    <property type="match status" value="1"/>
</dbReference>
<accession>A0A645B355</accession>
<comment type="caution">
    <text evidence="1">The sequence shown here is derived from an EMBL/GenBank/DDBJ whole genome shotgun (WGS) entry which is preliminary data.</text>
</comment>
<dbReference type="InterPro" id="IPR016181">
    <property type="entry name" value="Acyl_CoA_acyltransferase"/>
</dbReference>
<evidence type="ECO:0008006" key="2">
    <source>
        <dbReference type="Google" id="ProtNLM"/>
    </source>
</evidence>
<sequence length="72" mass="8363">MLDLLLIGIDPEYQGKGVNSLIFSQFIPEAVKLGFEYAETNPELEINNKVQSMWDDLEARHHKTRRAYIKNL</sequence>
<organism evidence="1">
    <name type="scientific">bioreactor metagenome</name>
    <dbReference type="NCBI Taxonomy" id="1076179"/>
    <lineage>
        <taxon>unclassified sequences</taxon>
        <taxon>metagenomes</taxon>
        <taxon>ecological metagenomes</taxon>
    </lineage>
</organism>
<proteinExistence type="predicted"/>
<dbReference type="PANTHER" id="PTHR41368:SF1">
    <property type="entry name" value="PROTEIN YGHO"/>
    <property type="match status" value="1"/>
</dbReference>
<protein>
    <recommendedName>
        <fullName evidence="2">N-acetyltransferase domain-containing protein</fullName>
    </recommendedName>
</protein>